<dbReference type="GO" id="GO:0007155">
    <property type="term" value="P:cell adhesion"/>
    <property type="evidence" value="ECO:0007669"/>
    <property type="project" value="InterPro"/>
</dbReference>
<evidence type="ECO:0000313" key="7">
    <source>
        <dbReference type="Proteomes" id="UP000368474"/>
    </source>
</evidence>
<keyword evidence="7" id="KW-1185">Reference proteome</keyword>
<evidence type="ECO:0000313" key="6">
    <source>
        <dbReference type="EMBL" id="VVD68888.1"/>
    </source>
</evidence>
<keyword evidence="5" id="KW-0812">Transmembrane</keyword>
<keyword evidence="5" id="KW-1133">Transmembrane helix</keyword>
<dbReference type="NCBIfam" id="TIGR02532">
    <property type="entry name" value="IV_pilin_GFxxxE"/>
    <property type="match status" value="1"/>
</dbReference>
<keyword evidence="5" id="KW-0472">Membrane</keyword>
<keyword evidence="2" id="KW-0488">Methylation</keyword>
<dbReference type="AlphaFoldDB" id="A0A5E4S444"/>
<dbReference type="Pfam" id="PF07963">
    <property type="entry name" value="N_methyl"/>
    <property type="match status" value="1"/>
</dbReference>
<evidence type="ECO:0000256" key="5">
    <source>
        <dbReference type="SAM" id="Phobius"/>
    </source>
</evidence>
<dbReference type="Proteomes" id="UP000368474">
    <property type="component" value="Unassembled WGS sequence"/>
</dbReference>
<dbReference type="InterPro" id="IPR001082">
    <property type="entry name" value="Pilin"/>
</dbReference>
<sequence>MKKKTSGFTLIELMVTVAIVGGLAAIAIPAYQDYSIRSQLSEGITLAAGAKPVVAEYYANHGEYPPSNQDAGFAGASGKFITSVEIKSGGLIVATLGNQVNEKIAGKVVVLTPQVNSGTDISVAAASSMVDKVLGINSAMAADVAGWACYSNADAKYLPASCEVRTISNGATDGGSGTPTEPEQPTLDTWSSTTGSRWTFAISGRYSDIGTISYQDIIRTLTIDGVDYTQAFMTSDGTQVFKPVNGSSDYDFIALGGLTSSLGTGSLIYEKKGTNQMIVSSTKNSSGVQTTPQKTVDPSTYPQWMKDYLASTQFKSGAM</sequence>
<evidence type="ECO:0000256" key="3">
    <source>
        <dbReference type="RuleBase" id="RU000389"/>
    </source>
</evidence>
<dbReference type="GO" id="GO:0043107">
    <property type="term" value="P:type IV pilus-dependent motility"/>
    <property type="evidence" value="ECO:0007669"/>
    <property type="project" value="TreeGrafter"/>
</dbReference>
<dbReference type="Pfam" id="PF00114">
    <property type="entry name" value="Pilin"/>
    <property type="match status" value="1"/>
</dbReference>
<feature type="transmembrane region" description="Helical" evidence="5">
    <location>
        <begin position="7"/>
        <end position="31"/>
    </location>
</feature>
<dbReference type="InterPro" id="IPR012902">
    <property type="entry name" value="N_methyl_site"/>
</dbReference>
<name>A0A5E4S444_9BURK</name>
<dbReference type="PROSITE" id="PS00409">
    <property type="entry name" value="PROKAR_NTER_METHYL"/>
    <property type="match status" value="1"/>
</dbReference>
<accession>A0A5E4S444</accession>
<dbReference type="SUPFAM" id="SSF54523">
    <property type="entry name" value="Pili subunits"/>
    <property type="match status" value="1"/>
</dbReference>
<dbReference type="EMBL" id="CABPSD010000001">
    <property type="protein sequence ID" value="VVD68888.1"/>
    <property type="molecule type" value="Genomic_DNA"/>
</dbReference>
<evidence type="ECO:0000256" key="4">
    <source>
        <dbReference type="SAM" id="MobiDB-lite"/>
    </source>
</evidence>
<feature type="region of interest" description="Disordered" evidence="4">
    <location>
        <begin position="169"/>
        <end position="192"/>
    </location>
</feature>
<evidence type="ECO:0000256" key="2">
    <source>
        <dbReference type="ARBA" id="ARBA00022481"/>
    </source>
</evidence>
<dbReference type="Gene3D" id="3.30.700.10">
    <property type="entry name" value="Glycoprotein, Type 4 Pilin"/>
    <property type="match status" value="1"/>
</dbReference>
<reference evidence="6 7" key="1">
    <citation type="submission" date="2019-08" db="EMBL/GenBank/DDBJ databases">
        <authorList>
            <person name="Peeters C."/>
        </authorList>
    </citation>
    <scope>NUCLEOTIDE SEQUENCE [LARGE SCALE GENOMIC DNA]</scope>
    <source>
        <strain evidence="6 7">LMG 31116</strain>
    </source>
</reference>
<dbReference type="PANTHER" id="PTHR30093">
    <property type="entry name" value="GENERAL SECRETION PATHWAY PROTEIN G"/>
    <property type="match status" value="1"/>
</dbReference>
<protein>
    <submittedName>
        <fullName evidence="6">Pilin-like competence factor ComP</fullName>
    </submittedName>
</protein>
<comment type="similarity">
    <text evidence="1 3">Belongs to the N-Me-Phe pilin family.</text>
</comment>
<dbReference type="RefSeq" id="WP_150565291.1">
    <property type="nucleotide sequence ID" value="NZ_CABPSD010000001.1"/>
</dbReference>
<evidence type="ECO:0000256" key="1">
    <source>
        <dbReference type="ARBA" id="ARBA00005233"/>
    </source>
</evidence>
<keyword evidence="3" id="KW-0281">Fimbrium</keyword>
<dbReference type="GO" id="GO:0044096">
    <property type="term" value="C:type IV pilus"/>
    <property type="evidence" value="ECO:0007669"/>
    <property type="project" value="TreeGrafter"/>
</dbReference>
<gene>
    <name evidence="6" type="primary">comP_1</name>
    <name evidence="6" type="ORF">PMO31116_00495</name>
</gene>
<dbReference type="InterPro" id="IPR045584">
    <property type="entry name" value="Pilin-like"/>
</dbReference>
<organism evidence="6 7">
    <name type="scientific">Pandoraea morbifera</name>
    <dbReference type="NCBI Taxonomy" id="2508300"/>
    <lineage>
        <taxon>Bacteria</taxon>
        <taxon>Pseudomonadati</taxon>
        <taxon>Pseudomonadota</taxon>
        <taxon>Betaproteobacteria</taxon>
        <taxon>Burkholderiales</taxon>
        <taxon>Burkholderiaceae</taxon>
        <taxon>Pandoraea</taxon>
    </lineage>
</organism>
<feature type="compositionally biased region" description="Polar residues" evidence="4">
    <location>
        <begin position="178"/>
        <end position="192"/>
    </location>
</feature>
<proteinExistence type="inferred from homology"/>
<dbReference type="PANTHER" id="PTHR30093:SF34">
    <property type="entry name" value="PREPILIN PEPTIDASE-DEPENDENT PROTEIN D"/>
    <property type="match status" value="1"/>
</dbReference>